<dbReference type="EMBL" id="NHOA01000140">
    <property type="protein sequence ID" value="PHQ37775.1"/>
    <property type="molecule type" value="Genomic_DNA"/>
</dbReference>
<protein>
    <submittedName>
        <fullName evidence="1">Uncharacterized protein</fullName>
    </submittedName>
</protein>
<name>A0A2G1WFQ1_9EURY</name>
<dbReference type="Proteomes" id="UP000222824">
    <property type="component" value="Unassembled WGS sequence"/>
</dbReference>
<dbReference type="AlphaFoldDB" id="A0A2G1WFQ1"/>
<evidence type="ECO:0000313" key="1">
    <source>
        <dbReference type="EMBL" id="PHQ37775.1"/>
    </source>
</evidence>
<sequence length="167" mass="17452">MARRLIITLLVIGVFASGLGGPVQAQSQVQAQESPELTCSGEQLDVSVDRSVALFNANTDAVPSPVASLVSSNTTEIRLTNASQSAYTVSLNESLKITGVDVGPATDPDVTVTTTRSTACEVYTAEDPVSVAQQAYSDDEITVEGHGVVNQAKTGIVDIAIDIIRLF</sequence>
<proteinExistence type="predicted"/>
<organism evidence="1 2">
    <name type="scientific">Halorubrum persicum</name>
    <dbReference type="NCBI Taxonomy" id="1383844"/>
    <lineage>
        <taxon>Archaea</taxon>
        <taxon>Methanobacteriati</taxon>
        <taxon>Methanobacteriota</taxon>
        <taxon>Stenosarchaea group</taxon>
        <taxon>Halobacteria</taxon>
        <taxon>Halobacteriales</taxon>
        <taxon>Haloferacaceae</taxon>
        <taxon>Halorubrum</taxon>
    </lineage>
</organism>
<evidence type="ECO:0000313" key="2">
    <source>
        <dbReference type="Proteomes" id="UP000222824"/>
    </source>
</evidence>
<accession>A0A2G1WFQ1</accession>
<reference evidence="1 2" key="1">
    <citation type="journal article" date="2014" name="Front. Microbiol.">
        <title>Population and genomic analysis of the genus Halorubrum.</title>
        <authorList>
            <person name="Fullmer M.S."/>
            <person name="Soucy S.M."/>
            <person name="Swithers K.S."/>
            <person name="Makkay A.M."/>
            <person name="Wheeler R."/>
            <person name="Ventosa A."/>
            <person name="Gogarten J.P."/>
            <person name="Papke R.T."/>
        </authorList>
    </citation>
    <scope>NUCLEOTIDE SEQUENCE [LARGE SCALE GENOMIC DNA]</scope>
    <source>
        <strain evidence="1 2">C49</strain>
    </source>
</reference>
<comment type="caution">
    <text evidence="1">The sequence shown here is derived from an EMBL/GenBank/DDBJ whole genome shotgun (WGS) entry which is preliminary data.</text>
</comment>
<keyword evidence="2" id="KW-1185">Reference proteome</keyword>
<gene>
    <name evidence="1" type="ORF">DJ69_15210</name>
</gene>